<reference evidence="2 3" key="1">
    <citation type="submission" date="2019-02" db="EMBL/GenBank/DDBJ databases">
        <title>Deep-cultivation of Planctomycetes and their phenomic and genomic characterization uncovers novel biology.</title>
        <authorList>
            <person name="Wiegand S."/>
            <person name="Jogler M."/>
            <person name="Boedeker C."/>
            <person name="Pinto D."/>
            <person name="Vollmers J."/>
            <person name="Rivas-Marin E."/>
            <person name="Kohn T."/>
            <person name="Peeters S.H."/>
            <person name="Heuer A."/>
            <person name="Rast P."/>
            <person name="Oberbeckmann S."/>
            <person name="Bunk B."/>
            <person name="Jeske O."/>
            <person name="Meyerdierks A."/>
            <person name="Storesund J.E."/>
            <person name="Kallscheuer N."/>
            <person name="Luecker S."/>
            <person name="Lage O.M."/>
            <person name="Pohl T."/>
            <person name="Merkel B.J."/>
            <person name="Hornburger P."/>
            <person name="Mueller R.-W."/>
            <person name="Bruemmer F."/>
            <person name="Labrenz M."/>
            <person name="Spormann A.M."/>
            <person name="Op den Camp H."/>
            <person name="Overmann J."/>
            <person name="Amann R."/>
            <person name="Jetten M.S.M."/>
            <person name="Mascher T."/>
            <person name="Medema M.H."/>
            <person name="Devos D.P."/>
            <person name="Kaster A.-K."/>
            <person name="Ovreas L."/>
            <person name="Rohde M."/>
            <person name="Galperin M.Y."/>
            <person name="Jogler C."/>
        </authorList>
    </citation>
    <scope>NUCLEOTIDE SEQUENCE [LARGE SCALE GENOMIC DNA]</scope>
    <source>
        <strain evidence="2 3">Q31a</strain>
    </source>
</reference>
<dbReference type="KEGG" id="ahel:Q31a_34620"/>
<organism evidence="2 3">
    <name type="scientific">Aureliella helgolandensis</name>
    <dbReference type="NCBI Taxonomy" id="2527968"/>
    <lineage>
        <taxon>Bacteria</taxon>
        <taxon>Pseudomonadati</taxon>
        <taxon>Planctomycetota</taxon>
        <taxon>Planctomycetia</taxon>
        <taxon>Pirellulales</taxon>
        <taxon>Pirellulaceae</taxon>
        <taxon>Aureliella</taxon>
    </lineage>
</organism>
<dbReference type="InterPro" id="IPR001509">
    <property type="entry name" value="Epimerase_deHydtase"/>
</dbReference>
<name>A0A518G994_9BACT</name>
<dbReference type="Proteomes" id="UP000318017">
    <property type="component" value="Chromosome"/>
</dbReference>
<protein>
    <submittedName>
        <fullName evidence="2">NAD dependent epimerase/dehydratase family protein</fullName>
    </submittedName>
</protein>
<feature type="domain" description="NAD-dependent epimerase/dehydratase" evidence="1">
    <location>
        <begin position="42"/>
        <end position="209"/>
    </location>
</feature>
<proteinExistence type="predicted"/>
<dbReference type="Gene3D" id="3.40.50.720">
    <property type="entry name" value="NAD(P)-binding Rossmann-like Domain"/>
    <property type="match status" value="1"/>
</dbReference>
<dbReference type="SUPFAM" id="SSF51735">
    <property type="entry name" value="NAD(P)-binding Rossmann-fold domains"/>
    <property type="match status" value="1"/>
</dbReference>
<sequence length="351" mass="38751">MNFVVSNVNNLETIADVTQLEELLSRPTDALVETMQRVSGDILFLGAGGKLGPSLARMARRAADQAGGNRRIIAVSRFSNQQAERGLQEFGVETVRAELLDTEALRQLPDAENVIYMAGYKFGAFGNPSLTWAMNSFLPGMAMQRFADSRVVAFSTSCVYGLSPWQSAGTVETDPLQPTDEYSMSCIGRERIIDHFSRTHGTSASLLRLNYAVEMRYGVLIDIAQAVYNERPINLTMGHFNLIWQTDANAISLQTLDHVSSPPMVINVVGPETLSVRRVAEEFGQLMGKQPRFNGTESDSCLLTSGERCHQLFGYPSVSAGKLIQWTADWIMRGGPTHDKPTGFQVRDGRY</sequence>
<evidence type="ECO:0000313" key="2">
    <source>
        <dbReference type="EMBL" id="QDV25139.1"/>
    </source>
</evidence>
<dbReference type="Pfam" id="PF01370">
    <property type="entry name" value="Epimerase"/>
    <property type="match status" value="1"/>
</dbReference>
<keyword evidence="3" id="KW-1185">Reference proteome</keyword>
<evidence type="ECO:0000313" key="3">
    <source>
        <dbReference type="Proteomes" id="UP000318017"/>
    </source>
</evidence>
<gene>
    <name evidence="2" type="ORF">Q31a_34620</name>
</gene>
<dbReference type="EMBL" id="CP036298">
    <property type="protein sequence ID" value="QDV25139.1"/>
    <property type="molecule type" value="Genomic_DNA"/>
</dbReference>
<dbReference type="AlphaFoldDB" id="A0A518G994"/>
<dbReference type="InterPro" id="IPR036291">
    <property type="entry name" value="NAD(P)-bd_dom_sf"/>
</dbReference>
<evidence type="ECO:0000259" key="1">
    <source>
        <dbReference type="Pfam" id="PF01370"/>
    </source>
</evidence>
<accession>A0A518G994</accession>